<organism evidence="3">
    <name type="scientific">marine sediment metagenome</name>
    <dbReference type="NCBI Taxonomy" id="412755"/>
    <lineage>
        <taxon>unclassified sequences</taxon>
        <taxon>metagenomes</taxon>
        <taxon>ecological metagenomes</taxon>
    </lineage>
</organism>
<comment type="caution">
    <text evidence="3">The sequence shown here is derived from an EMBL/GenBank/DDBJ whole genome shotgun (WGS) entry which is preliminary data.</text>
</comment>
<proteinExistence type="predicted"/>
<dbReference type="AlphaFoldDB" id="A0A0F9RST4"/>
<name>A0A0F9RST4_9ZZZZ</name>
<sequence>MRKLVDVEVPKPKGVEEVTAPEEKKKSVGERIAAAREDAIVLEATEKAHGLGTGSGAGPQESLAVQIVTNSMKQQENAVKDMKDNEKELQNEIKEANAAVGTMQATMMQDLLTRIEKAQTKLDESAKVAQGTGAPISAFDGYKQVKGELSTLVAELVKDRPAAEAQHGQGMSDATQIKLKELEMEQTRALSQITADNTRAQNEFNLKLAEFQDTKEIRRMEYADKKNFRTEGLQGVTDIVAAIGAGIKTEGGPGNPGDTATEKQPSGGEEAEMGAYINSFKCSVCGVDVPVQEGKGTAMCPNPECNAGFTIKDKE</sequence>
<accession>A0A0F9RST4</accession>
<keyword evidence="1" id="KW-0175">Coiled coil</keyword>
<evidence type="ECO:0000256" key="1">
    <source>
        <dbReference type="SAM" id="Coils"/>
    </source>
</evidence>
<feature type="region of interest" description="Disordered" evidence="2">
    <location>
        <begin position="247"/>
        <end position="268"/>
    </location>
</feature>
<protein>
    <submittedName>
        <fullName evidence="3">Uncharacterized protein</fullName>
    </submittedName>
</protein>
<dbReference type="EMBL" id="LAZR01000997">
    <property type="protein sequence ID" value="KKN52927.1"/>
    <property type="molecule type" value="Genomic_DNA"/>
</dbReference>
<evidence type="ECO:0000256" key="2">
    <source>
        <dbReference type="SAM" id="MobiDB-lite"/>
    </source>
</evidence>
<evidence type="ECO:0000313" key="3">
    <source>
        <dbReference type="EMBL" id="KKN52927.1"/>
    </source>
</evidence>
<reference evidence="3" key="1">
    <citation type="journal article" date="2015" name="Nature">
        <title>Complex archaea that bridge the gap between prokaryotes and eukaryotes.</title>
        <authorList>
            <person name="Spang A."/>
            <person name="Saw J.H."/>
            <person name="Jorgensen S.L."/>
            <person name="Zaremba-Niedzwiedzka K."/>
            <person name="Martijn J."/>
            <person name="Lind A.E."/>
            <person name="van Eijk R."/>
            <person name="Schleper C."/>
            <person name="Guy L."/>
            <person name="Ettema T.J."/>
        </authorList>
    </citation>
    <scope>NUCLEOTIDE SEQUENCE</scope>
</reference>
<feature type="coiled-coil region" evidence="1">
    <location>
        <begin position="65"/>
        <end position="128"/>
    </location>
</feature>
<feature type="region of interest" description="Disordered" evidence="2">
    <location>
        <begin position="1"/>
        <end position="25"/>
    </location>
</feature>
<gene>
    <name evidence="3" type="ORF">LCGC14_0607280</name>
</gene>